<dbReference type="AlphaFoldDB" id="A0A9X5IRZ6"/>
<name>A0A9X5IRZ6_9MICO</name>
<keyword evidence="1" id="KW-0812">Transmembrane</keyword>
<organism evidence="2 3">
    <name type="scientific">Sanguibacter hominis ATCC BAA-789</name>
    <dbReference type="NCBI Taxonomy" id="1312740"/>
    <lineage>
        <taxon>Bacteria</taxon>
        <taxon>Bacillati</taxon>
        <taxon>Actinomycetota</taxon>
        <taxon>Actinomycetes</taxon>
        <taxon>Micrococcales</taxon>
        <taxon>Sanguibacteraceae</taxon>
        <taxon>Sanguibacter</taxon>
    </lineage>
</organism>
<reference evidence="2 3" key="1">
    <citation type="submission" date="2020-04" db="EMBL/GenBank/DDBJ databases">
        <title>MicrobeNet Type strains.</title>
        <authorList>
            <person name="Nicholson A.C."/>
        </authorList>
    </citation>
    <scope>NUCLEOTIDE SEQUENCE [LARGE SCALE GENOMIC DNA]</scope>
    <source>
        <strain evidence="2 3">ATCC BAA-789</strain>
    </source>
</reference>
<evidence type="ECO:0000313" key="2">
    <source>
        <dbReference type="EMBL" id="NKX94130.1"/>
    </source>
</evidence>
<evidence type="ECO:0000313" key="3">
    <source>
        <dbReference type="Proteomes" id="UP000774283"/>
    </source>
</evidence>
<protein>
    <submittedName>
        <fullName evidence="2">Uncharacterized protein</fullName>
    </submittedName>
</protein>
<evidence type="ECO:0000256" key="1">
    <source>
        <dbReference type="SAM" id="Phobius"/>
    </source>
</evidence>
<gene>
    <name evidence="2" type="ORF">HF995_12765</name>
</gene>
<sequence>MIIGMVAILALTISGIEQRAVALMSGTVAFVVSYVLSDITSRRANERRTQASP</sequence>
<dbReference type="Proteomes" id="UP000774283">
    <property type="component" value="Unassembled WGS sequence"/>
</dbReference>
<accession>A0A9X5IRZ6</accession>
<comment type="caution">
    <text evidence="2">The sequence shown here is derived from an EMBL/GenBank/DDBJ whole genome shotgun (WGS) entry which is preliminary data.</text>
</comment>
<keyword evidence="3" id="KW-1185">Reference proteome</keyword>
<feature type="transmembrane region" description="Helical" evidence="1">
    <location>
        <begin position="20"/>
        <end position="37"/>
    </location>
</feature>
<dbReference type="EMBL" id="JAAXOW010000005">
    <property type="protein sequence ID" value="NKX94130.1"/>
    <property type="molecule type" value="Genomic_DNA"/>
</dbReference>
<keyword evidence="1" id="KW-1133">Transmembrane helix</keyword>
<proteinExistence type="predicted"/>
<dbReference type="RefSeq" id="WP_168448208.1">
    <property type="nucleotide sequence ID" value="NZ_JAAXOW010000005.1"/>
</dbReference>
<keyword evidence="1" id="KW-0472">Membrane</keyword>